<dbReference type="AlphaFoldDB" id="A0A1X7U826"/>
<protein>
    <submittedName>
        <fullName evidence="1">Uncharacterized protein</fullName>
    </submittedName>
</protein>
<reference evidence="1" key="1">
    <citation type="submission" date="2017-05" db="UniProtKB">
        <authorList>
            <consortium name="EnsemblMetazoa"/>
        </authorList>
    </citation>
    <scope>IDENTIFICATION</scope>
</reference>
<accession>A0A1X7U826</accession>
<dbReference type="InParanoid" id="A0A1X7U826"/>
<proteinExistence type="predicted"/>
<name>A0A1X7U826_AMPQE</name>
<evidence type="ECO:0000313" key="1">
    <source>
        <dbReference type="EnsemblMetazoa" id="Aqu2.1.24092_001"/>
    </source>
</evidence>
<sequence length="74" mass="8848">MEGKYRCILTSECSLTLANYVSHMQNLWQDILDDRDIYSKLFRVCIRCLDMRHIGLYKHEIILSEPLCRISRQV</sequence>
<dbReference type="EnsemblMetazoa" id="Aqu2.1.24092_001">
    <property type="protein sequence ID" value="Aqu2.1.24092_001"/>
    <property type="gene ID" value="Aqu2.1.24092"/>
</dbReference>
<organism evidence="1">
    <name type="scientific">Amphimedon queenslandica</name>
    <name type="common">Sponge</name>
    <dbReference type="NCBI Taxonomy" id="400682"/>
    <lineage>
        <taxon>Eukaryota</taxon>
        <taxon>Metazoa</taxon>
        <taxon>Porifera</taxon>
        <taxon>Demospongiae</taxon>
        <taxon>Heteroscleromorpha</taxon>
        <taxon>Haplosclerida</taxon>
        <taxon>Niphatidae</taxon>
        <taxon>Amphimedon</taxon>
    </lineage>
</organism>